<sequence length="117" mass="12686">MTEADDYYEEVSRAAAAAMQTVAELAPRLAAREVEERSPDGRVIVKVTAAGTITDITLRNGVLRRYDSAALGELVAKMLSTAQRRARAEYESALMAAIPDEVAEASRIIRDSARDST</sequence>
<name>A0A8J3VKG7_9ACTN</name>
<evidence type="ECO:0008006" key="3">
    <source>
        <dbReference type="Google" id="ProtNLM"/>
    </source>
</evidence>
<dbReference type="GO" id="GO:0003677">
    <property type="term" value="F:DNA binding"/>
    <property type="evidence" value="ECO:0007669"/>
    <property type="project" value="InterPro"/>
</dbReference>
<comment type="caution">
    <text evidence="1">The sequence shown here is derived from an EMBL/GenBank/DDBJ whole genome shotgun (WGS) entry which is preliminary data.</text>
</comment>
<reference evidence="1" key="1">
    <citation type="submission" date="2021-01" db="EMBL/GenBank/DDBJ databases">
        <title>Whole genome shotgun sequence of Rhizocola hellebori NBRC 109834.</title>
        <authorList>
            <person name="Komaki H."/>
            <person name="Tamura T."/>
        </authorList>
    </citation>
    <scope>NUCLEOTIDE SEQUENCE</scope>
    <source>
        <strain evidence="1">NBRC 109834</strain>
    </source>
</reference>
<dbReference type="Gene3D" id="3.30.1310.10">
    <property type="entry name" value="Nucleoid-associated protein YbaB-like domain"/>
    <property type="match status" value="1"/>
</dbReference>
<dbReference type="InterPro" id="IPR036894">
    <property type="entry name" value="YbaB-like_sf"/>
</dbReference>
<organism evidence="1 2">
    <name type="scientific">Rhizocola hellebori</name>
    <dbReference type="NCBI Taxonomy" id="1392758"/>
    <lineage>
        <taxon>Bacteria</taxon>
        <taxon>Bacillati</taxon>
        <taxon>Actinomycetota</taxon>
        <taxon>Actinomycetes</taxon>
        <taxon>Micromonosporales</taxon>
        <taxon>Micromonosporaceae</taxon>
        <taxon>Rhizocola</taxon>
    </lineage>
</organism>
<dbReference type="Pfam" id="PF02575">
    <property type="entry name" value="YbaB_DNA_bd"/>
    <property type="match status" value="1"/>
</dbReference>
<proteinExistence type="predicted"/>
<dbReference type="InterPro" id="IPR004401">
    <property type="entry name" value="YbaB/EbfC"/>
</dbReference>
<dbReference type="SUPFAM" id="SSF82607">
    <property type="entry name" value="YbaB-like"/>
    <property type="match status" value="1"/>
</dbReference>
<keyword evidence="2" id="KW-1185">Reference proteome</keyword>
<dbReference type="EMBL" id="BONY01000074">
    <property type="protein sequence ID" value="GIH09715.1"/>
    <property type="molecule type" value="Genomic_DNA"/>
</dbReference>
<dbReference type="RefSeq" id="WP_203913448.1">
    <property type="nucleotide sequence ID" value="NZ_BONY01000074.1"/>
</dbReference>
<protein>
    <recommendedName>
        <fullName evidence="3">YbaB/EbfC family DNA-binding protein</fullName>
    </recommendedName>
</protein>
<evidence type="ECO:0000313" key="1">
    <source>
        <dbReference type="EMBL" id="GIH09715.1"/>
    </source>
</evidence>
<evidence type="ECO:0000313" key="2">
    <source>
        <dbReference type="Proteomes" id="UP000612899"/>
    </source>
</evidence>
<gene>
    <name evidence="1" type="ORF">Rhe02_77820</name>
</gene>
<accession>A0A8J3VKG7</accession>
<dbReference type="Proteomes" id="UP000612899">
    <property type="component" value="Unassembled WGS sequence"/>
</dbReference>
<dbReference type="AlphaFoldDB" id="A0A8J3VKG7"/>